<accession>A0ABV2T3Z6</accession>
<evidence type="ECO:0000259" key="16">
    <source>
        <dbReference type="PROSITE" id="PS51371"/>
    </source>
</evidence>
<comment type="cofactor">
    <cofactor evidence="14">
        <name>Zn(2+)</name>
        <dbReference type="ChEBI" id="CHEBI:29105"/>
    </cofactor>
    <text evidence="14">Binds 1 zinc ion per subunit.</text>
</comment>
<feature type="transmembrane region" description="Helical" evidence="14">
    <location>
        <begin position="42"/>
        <end position="61"/>
    </location>
</feature>
<feature type="transmembrane region" description="Helical" evidence="14">
    <location>
        <begin position="99"/>
        <end position="121"/>
    </location>
</feature>
<keyword evidence="11 14" id="KW-0482">Metalloprotease</keyword>
<dbReference type="CDD" id="cd02205">
    <property type="entry name" value="CBS_pair_SF"/>
    <property type="match status" value="1"/>
</dbReference>
<evidence type="ECO:0000256" key="5">
    <source>
        <dbReference type="ARBA" id="ARBA00022692"/>
    </source>
</evidence>
<evidence type="ECO:0000313" key="18">
    <source>
        <dbReference type="Proteomes" id="UP001549749"/>
    </source>
</evidence>
<evidence type="ECO:0000256" key="2">
    <source>
        <dbReference type="ARBA" id="ARBA00007931"/>
    </source>
</evidence>
<comment type="subcellular location">
    <subcellularLocation>
        <location evidence="1 14">Cell membrane</location>
        <topology evidence="1 14">Multi-pass membrane protein</topology>
    </subcellularLocation>
</comment>
<dbReference type="Proteomes" id="UP001549749">
    <property type="component" value="Unassembled WGS sequence"/>
</dbReference>
<evidence type="ECO:0000256" key="13">
    <source>
        <dbReference type="ARBA" id="ARBA00023136"/>
    </source>
</evidence>
<dbReference type="RefSeq" id="WP_354659485.1">
    <property type="nucleotide sequence ID" value="NZ_JBEXAC010000001.1"/>
</dbReference>
<dbReference type="PANTHER" id="PTHR39188:SF3">
    <property type="entry name" value="STAGE IV SPORULATION PROTEIN FB"/>
    <property type="match status" value="1"/>
</dbReference>
<proteinExistence type="inferred from homology"/>
<dbReference type="InterPro" id="IPR046342">
    <property type="entry name" value="CBS_dom_sf"/>
</dbReference>
<evidence type="ECO:0000256" key="4">
    <source>
        <dbReference type="ARBA" id="ARBA00022670"/>
    </source>
</evidence>
<dbReference type="InterPro" id="IPR008915">
    <property type="entry name" value="Peptidase_M50"/>
</dbReference>
<feature type="transmembrane region" description="Helical" evidence="14">
    <location>
        <begin position="184"/>
        <end position="217"/>
    </location>
</feature>
<organism evidence="17 18">
    <name type="scientific">Chitinophaga defluvii</name>
    <dbReference type="NCBI Taxonomy" id="3163343"/>
    <lineage>
        <taxon>Bacteria</taxon>
        <taxon>Pseudomonadati</taxon>
        <taxon>Bacteroidota</taxon>
        <taxon>Chitinophagia</taxon>
        <taxon>Chitinophagales</taxon>
        <taxon>Chitinophagaceae</taxon>
        <taxon>Chitinophaga</taxon>
    </lineage>
</organism>
<evidence type="ECO:0000256" key="6">
    <source>
        <dbReference type="ARBA" id="ARBA00022723"/>
    </source>
</evidence>
<dbReference type="GO" id="GO:0006508">
    <property type="term" value="P:proteolysis"/>
    <property type="evidence" value="ECO:0007669"/>
    <property type="project" value="UniProtKB-KW"/>
</dbReference>
<keyword evidence="18" id="KW-1185">Reference proteome</keyword>
<evidence type="ECO:0000256" key="3">
    <source>
        <dbReference type="ARBA" id="ARBA00022475"/>
    </source>
</evidence>
<protein>
    <recommendedName>
        <fullName evidence="14">Zinc metalloprotease</fullName>
    </recommendedName>
</protein>
<dbReference type="Gene3D" id="3.10.580.10">
    <property type="entry name" value="CBS-domain"/>
    <property type="match status" value="1"/>
</dbReference>
<dbReference type="EMBL" id="JBEXAC010000001">
    <property type="protein sequence ID" value="MET6996844.1"/>
    <property type="molecule type" value="Genomic_DNA"/>
</dbReference>
<keyword evidence="4 14" id="KW-0645">Protease</keyword>
<comment type="similarity">
    <text evidence="2 14">Belongs to the peptidase M50B family.</text>
</comment>
<keyword evidence="13 14" id="KW-0472">Membrane</keyword>
<keyword evidence="9 14" id="KW-0862">Zinc</keyword>
<dbReference type="SUPFAM" id="SSF54631">
    <property type="entry name" value="CBS-domain pair"/>
    <property type="match status" value="1"/>
</dbReference>
<keyword evidence="8 14" id="KW-0378">Hydrolase</keyword>
<sequence>MKNSLKLFTVKHTNIYLHWSFVLLIVLMLFIQSATGTAISEVLWSVIAVASLFSCVIFHELGHSLAATKYGIHTKSITLLPIGGIAAMEKMPEKPVPEIIVSAAGPVVNLLIAAILHPFISGYPPFWKATAVIGLVNMNNFLYYLYVINIILALFNLIPAFPMDGGRILRGILGLRMDAVRSTAIAAFIGRIIAGIFIIGGLIIFDIILIFIGFFIIVSGAGEEKLVYLKAAAKGLYLKDLAVNTYHSFSASMTISKAAEKMLLHQDKYFLVMENAVITGLIERSTILRSISDGNHEKTVQQLMTTNAPELDEGSAIAEVIDKISDNKAAAFPVVSEGRITGIVNMQNIIEYLIVHDANLRKHNHKGAMYKFLWAG</sequence>
<keyword evidence="3 14" id="KW-1003">Cell membrane</keyword>
<evidence type="ECO:0000313" key="17">
    <source>
        <dbReference type="EMBL" id="MET6996844.1"/>
    </source>
</evidence>
<dbReference type="Pfam" id="PF02163">
    <property type="entry name" value="Peptidase_M50"/>
    <property type="match status" value="2"/>
</dbReference>
<name>A0ABV2T3Z6_9BACT</name>
<evidence type="ECO:0000256" key="1">
    <source>
        <dbReference type="ARBA" id="ARBA00004651"/>
    </source>
</evidence>
<evidence type="ECO:0000256" key="10">
    <source>
        <dbReference type="ARBA" id="ARBA00022989"/>
    </source>
</evidence>
<dbReference type="PANTHER" id="PTHR39188">
    <property type="entry name" value="MEMBRANE-ASSOCIATED ZINC METALLOPROTEASE M50B"/>
    <property type="match status" value="1"/>
</dbReference>
<evidence type="ECO:0000256" key="8">
    <source>
        <dbReference type="ARBA" id="ARBA00022801"/>
    </source>
</evidence>
<keyword evidence="7" id="KW-0677">Repeat</keyword>
<reference evidence="17 18" key="1">
    <citation type="submission" date="2024-06" db="EMBL/GenBank/DDBJ databases">
        <title>Chitinophaga defluvii sp. nov., isolated from municipal sewage.</title>
        <authorList>
            <person name="Zhang L."/>
        </authorList>
    </citation>
    <scope>NUCLEOTIDE SEQUENCE [LARGE SCALE GENOMIC DNA]</scope>
    <source>
        <strain evidence="17 18">H8</strain>
    </source>
</reference>
<feature type="transmembrane region" description="Helical" evidence="14">
    <location>
        <begin position="16"/>
        <end position="36"/>
    </location>
</feature>
<dbReference type="Pfam" id="PF00571">
    <property type="entry name" value="CBS"/>
    <property type="match status" value="1"/>
</dbReference>
<evidence type="ECO:0000256" key="14">
    <source>
        <dbReference type="PIRNR" id="PIRNR006404"/>
    </source>
</evidence>
<dbReference type="GO" id="GO:0008233">
    <property type="term" value="F:peptidase activity"/>
    <property type="evidence" value="ECO:0007669"/>
    <property type="project" value="UniProtKB-KW"/>
</dbReference>
<evidence type="ECO:0000256" key="15">
    <source>
        <dbReference type="PROSITE-ProRule" id="PRU00703"/>
    </source>
</evidence>
<evidence type="ECO:0000256" key="12">
    <source>
        <dbReference type="ARBA" id="ARBA00023122"/>
    </source>
</evidence>
<dbReference type="InterPro" id="IPR000644">
    <property type="entry name" value="CBS_dom"/>
</dbReference>
<feature type="domain" description="CBS" evidence="16">
    <location>
        <begin position="304"/>
        <end position="360"/>
    </location>
</feature>
<gene>
    <name evidence="17" type="ORF">ABR189_05675</name>
</gene>
<evidence type="ECO:0000256" key="7">
    <source>
        <dbReference type="ARBA" id="ARBA00022737"/>
    </source>
</evidence>
<keyword evidence="12 15" id="KW-0129">CBS domain</keyword>
<dbReference type="InterPro" id="IPR016483">
    <property type="entry name" value="UCP006404_Pept_M50_CBS"/>
</dbReference>
<feature type="transmembrane region" description="Helical" evidence="14">
    <location>
        <begin position="141"/>
        <end position="163"/>
    </location>
</feature>
<keyword evidence="10 14" id="KW-1133">Transmembrane helix</keyword>
<keyword evidence="6 14" id="KW-0479">Metal-binding</keyword>
<dbReference type="PROSITE" id="PS51371">
    <property type="entry name" value="CBS"/>
    <property type="match status" value="1"/>
</dbReference>
<evidence type="ECO:0000256" key="11">
    <source>
        <dbReference type="ARBA" id="ARBA00023049"/>
    </source>
</evidence>
<keyword evidence="5 14" id="KW-0812">Transmembrane</keyword>
<dbReference type="PIRSF" id="PIRSF006404">
    <property type="entry name" value="UCP006404_Pept_M50_CBS"/>
    <property type="match status" value="1"/>
</dbReference>
<evidence type="ECO:0000256" key="9">
    <source>
        <dbReference type="ARBA" id="ARBA00022833"/>
    </source>
</evidence>
<comment type="caution">
    <text evidence="17">The sequence shown here is derived from an EMBL/GenBank/DDBJ whole genome shotgun (WGS) entry which is preliminary data.</text>
</comment>